<feature type="compositionally biased region" description="Gly residues" evidence="1">
    <location>
        <begin position="55"/>
        <end position="67"/>
    </location>
</feature>
<organism evidence="2 3">
    <name type="scientific">Streptomyces cacaoi</name>
    <dbReference type="NCBI Taxonomy" id="1898"/>
    <lineage>
        <taxon>Bacteria</taxon>
        <taxon>Bacillati</taxon>
        <taxon>Actinomycetota</taxon>
        <taxon>Actinomycetes</taxon>
        <taxon>Kitasatosporales</taxon>
        <taxon>Streptomycetaceae</taxon>
        <taxon>Streptomyces</taxon>
    </lineage>
</organism>
<dbReference type="AlphaFoldDB" id="A0A4Y3R0U9"/>
<evidence type="ECO:0000313" key="3">
    <source>
        <dbReference type="Proteomes" id="UP000319210"/>
    </source>
</evidence>
<evidence type="ECO:0000256" key="1">
    <source>
        <dbReference type="SAM" id="MobiDB-lite"/>
    </source>
</evidence>
<evidence type="ECO:0000313" key="2">
    <source>
        <dbReference type="EMBL" id="GEB51316.1"/>
    </source>
</evidence>
<accession>A0A4Y3R0U9</accession>
<comment type="caution">
    <text evidence="2">The sequence shown here is derived from an EMBL/GenBank/DDBJ whole genome shotgun (WGS) entry which is preliminary data.</text>
</comment>
<proteinExistence type="predicted"/>
<gene>
    <name evidence="2" type="ORF">SCA03_38670</name>
</gene>
<name>A0A4Y3R0U9_STRCI</name>
<sequence length="74" mass="7762">MTVPEESREKTASTDEVVMRPESPEEQPHIHSGATLREAFEEAGVQPEDFQEGTEGAGSEGTSGEGGAADTSGR</sequence>
<dbReference type="RefSeq" id="WP_037852002.1">
    <property type="nucleotide sequence ID" value="NZ_BJMM01000019.1"/>
</dbReference>
<reference evidence="2 3" key="1">
    <citation type="submission" date="2019-06" db="EMBL/GenBank/DDBJ databases">
        <title>Whole genome shotgun sequence of Streptomyces cacaoi subsp. cacaoi NBRC 12748.</title>
        <authorList>
            <person name="Hosoyama A."/>
            <person name="Uohara A."/>
            <person name="Ohji S."/>
            <person name="Ichikawa N."/>
        </authorList>
    </citation>
    <scope>NUCLEOTIDE SEQUENCE [LARGE SCALE GENOMIC DNA]</scope>
    <source>
        <strain evidence="2 3">NBRC 12748</strain>
    </source>
</reference>
<keyword evidence="3" id="KW-1185">Reference proteome</keyword>
<feature type="region of interest" description="Disordered" evidence="1">
    <location>
        <begin position="1"/>
        <end position="74"/>
    </location>
</feature>
<dbReference type="Proteomes" id="UP000319210">
    <property type="component" value="Unassembled WGS sequence"/>
</dbReference>
<dbReference type="EMBL" id="BJMM01000019">
    <property type="protein sequence ID" value="GEB51316.1"/>
    <property type="molecule type" value="Genomic_DNA"/>
</dbReference>
<protein>
    <submittedName>
        <fullName evidence="2">Uncharacterized protein</fullName>
    </submittedName>
</protein>
<feature type="compositionally biased region" description="Basic and acidic residues" evidence="1">
    <location>
        <begin position="1"/>
        <end position="29"/>
    </location>
</feature>